<dbReference type="PROSITE" id="PS51205">
    <property type="entry name" value="VPS9"/>
    <property type="match status" value="1"/>
</dbReference>
<dbReference type="GO" id="GO:0005085">
    <property type="term" value="F:guanyl-nucleotide exchange factor activity"/>
    <property type="evidence" value="ECO:0007669"/>
    <property type="project" value="InterPro"/>
</dbReference>
<feature type="compositionally biased region" description="Basic and acidic residues" evidence="1">
    <location>
        <begin position="75"/>
        <end position="92"/>
    </location>
</feature>
<evidence type="ECO:0000313" key="5">
    <source>
        <dbReference type="Proteomes" id="UP000022910"/>
    </source>
</evidence>
<comment type="caution">
    <text evidence="4">The sequence shown here is derived from an EMBL/GenBank/DDBJ whole genome shotgun (WGS) entry which is preliminary data.</text>
</comment>
<feature type="region of interest" description="Disordered" evidence="1">
    <location>
        <begin position="625"/>
        <end position="647"/>
    </location>
</feature>
<dbReference type="InterPro" id="IPR009060">
    <property type="entry name" value="UBA-like_sf"/>
</dbReference>
<protein>
    <submittedName>
        <fullName evidence="4">Vps9p</fullName>
    </submittedName>
</protein>
<feature type="domain" description="VPS9" evidence="3">
    <location>
        <begin position="252"/>
        <end position="390"/>
    </location>
</feature>
<reference evidence="4 5" key="1">
    <citation type="submission" date="2014-02" db="EMBL/GenBank/DDBJ databases">
        <title>Single nucleus genome sequencing reveals high similarity among nuclei of an endomycorrhizal fungus.</title>
        <authorList>
            <person name="Lin K."/>
            <person name="Geurts R."/>
            <person name="Zhang Z."/>
            <person name="Limpens E."/>
            <person name="Saunders D.G."/>
            <person name="Mu D."/>
            <person name="Pang E."/>
            <person name="Cao H."/>
            <person name="Cha H."/>
            <person name="Lin T."/>
            <person name="Zhou Q."/>
            <person name="Shang Y."/>
            <person name="Li Y."/>
            <person name="Ivanov S."/>
            <person name="Sharma T."/>
            <person name="Velzen R.V."/>
            <person name="Ruijter N.D."/>
            <person name="Aanen D.K."/>
            <person name="Win J."/>
            <person name="Kamoun S."/>
            <person name="Bisseling T."/>
            <person name="Huang S."/>
        </authorList>
    </citation>
    <scope>NUCLEOTIDE SEQUENCE [LARGE SCALE GENOMIC DNA]</scope>
    <source>
        <strain evidence="5">DAOM197198w</strain>
    </source>
</reference>
<dbReference type="InterPro" id="IPR037191">
    <property type="entry name" value="VPS9_dom_sf"/>
</dbReference>
<evidence type="ECO:0000313" key="4">
    <source>
        <dbReference type="EMBL" id="EXX51021.1"/>
    </source>
</evidence>
<dbReference type="GO" id="GO:0016192">
    <property type="term" value="P:vesicle-mediated transport"/>
    <property type="evidence" value="ECO:0007669"/>
    <property type="project" value="InterPro"/>
</dbReference>
<feature type="compositionally biased region" description="Basic and acidic residues" evidence="1">
    <location>
        <begin position="17"/>
        <end position="30"/>
    </location>
</feature>
<dbReference type="Proteomes" id="UP000022910">
    <property type="component" value="Unassembled WGS sequence"/>
</dbReference>
<proteinExistence type="predicted"/>
<dbReference type="HOGENOM" id="CLU_007625_3_1_1"/>
<dbReference type="GO" id="GO:0043130">
    <property type="term" value="F:ubiquitin binding"/>
    <property type="evidence" value="ECO:0007669"/>
    <property type="project" value="InterPro"/>
</dbReference>
<keyword evidence="5" id="KW-1185">Reference proteome</keyword>
<feature type="domain" description="CUE" evidence="2">
    <location>
        <begin position="566"/>
        <end position="609"/>
    </location>
</feature>
<dbReference type="OrthoDB" id="300289at2759"/>
<dbReference type="InterPro" id="IPR041545">
    <property type="entry name" value="DUF5601"/>
</dbReference>
<dbReference type="InterPro" id="IPR003123">
    <property type="entry name" value="VPS9"/>
</dbReference>
<dbReference type="Pfam" id="PF02845">
    <property type="entry name" value="CUE"/>
    <property type="match status" value="1"/>
</dbReference>
<dbReference type="EMBL" id="JEMT01029738">
    <property type="protein sequence ID" value="EXX51021.1"/>
    <property type="molecule type" value="Genomic_DNA"/>
</dbReference>
<dbReference type="Gene3D" id="1.10.246.120">
    <property type="match status" value="1"/>
</dbReference>
<dbReference type="SUPFAM" id="SSF109993">
    <property type="entry name" value="VPS9 domain"/>
    <property type="match status" value="1"/>
</dbReference>
<feature type="region of interest" description="Disordered" evidence="1">
    <location>
        <begin position="1"/>
        <end position="92"/>
    </location>
</feature>
<dbReference type="PANTHER" id="PTHR23101">
    <property type="entry name" value="RAB GDP/GTP EXCHANGE FACTOR"/>
    <property type="match status" value="1"/>
</dbReference>
<feature type="compositionally biased region" description="Low complexity" evidence="1">
    <location>
        <begin position="496"/>
        <end position="513"/>
    </location>
</feature>
<dbReference type="GO" id="GO:0005829">
    <property type="term" value="C:cytosol"/>
    <property type="evidence" value="ECO:0007669"/>
    <property type="project" value="TreeGrafter"/>
</dbReference>
<evidence type="ECO:0000259" key="3">
    <source>
        <dbReference type="PROSITE" id="PS51205"/>
    </source>
</evidence>
<feature type="compositionally biased region" description="Polar residues" evidence="1">
    <location>
        <begin position="486"/>
        <end position="495"/>
    </location>
</feature>
<organism evidence="4 5">
    <name type="scientific">Rhizophagus irregularis (strain DAOM 197198w)</name>
    <name type="common">Glomus intraradices</name>
    <dbReference type="NCBI Taxonomy" id="1432141"/>
    <lineage>
        <taxon>Eukaryota</taxon>
        <taxon>Fungi</taxon>
        <taxon>Fungi incertae sedis</taxon>
        <taxon>Mucoromycota</taxon>
        <taxon>Glomeromycotina</taxon>
        <taxon>Glomeromycetes</taxon>
        <taxon>Glomerales</taxon>
        <taxon>Glomeraceae</taxon>
        <taxon>Rhizophagus</taxon>
    </lineage>
</organism>
<feature type="compositionally biased region" description="Basic and acidic residues" evidence="1">
    <location>
        <begin position="633"/>
        <end position="647"/>
    </location>
</feature>
<dbReference type="Pfam" id="PF18151">
    <property type="entry name" value="DUF5601"/>
    <property type="match status" value="1"/>
</dbReference>
<dbReference type="InterPro" id="IPR003892">
    <property type="entry name" value="CUE"/>
</dbReference>
<dbReference type="SMART" id="SM00167">
    <property type="entry name" value="VPS9"/>
    <property type="match status" value="1"/>
</dbReference>
<dbReference type="GO" id="GO:0031267">
    <property type="term" value="F:small GTPase binding"/>
    <property type="evidence" value="ECO:0007669"/>
    <property type="project" value="TreeGrafter"/>
</dbReference>
<evidence type="ECO:0000256" key="1">
    <source>
        <dbReference type="SAM" id="MobiDB-lite"/>
    </source>
</evidence>
<gene>
    <name evidence="4" type="ORF">RirG_265370</name>
</gene>
<dbReference type="PANTHER" id="PTHR23101:SF25">
    <property type="entry name" value="GTPASE-ACTIVATING PROTEIN AND VPS9 DOMAIN-CONTAINING PROTEIN 1"/>
    <property type="match status" value="1"/>
</dbReference>
<dbReference type="STRING" id="1432141.A0A015JV83"/>
<dbReference type="Gene3D" id="1.20.1050.80">
    <property type="entry name" value="VPS9 domain"/>
    <property type="match status" value="1"/>
</dbReference>
<dbReference type="OMA" id="TEHNEAF"/>
<name>A0A015JV83_RHIIW</name>
<dbReference type="SMART" id="SM00546">
    <property type="entry name" value="CUE"/>
    <property type="match status" value="1"/>
</dbReference>
<accession>A0A015JV83</accession>
<dbReference type="Pfam" id="PF02204">
    <property type="entry name" value="VPS9"/>
    <property type="match status" value="1"/>
</dbReference>
<dbReference type="Gene3D" id="1.10.8.10">
    <property type="entry name" value="DNA helicase RuvA subunit, C-terminal domain"/>
    <property type="match status" value="1"/>
</dbReference>
<dbReference type="SUPFAM" id="SSF46934">
    <property type="entry name" value="UBA-like"/>
    <property type="match status" value="1"/>
</dbReference>
<dbReference type="AlphaFoldDB" id="A0A015JV83"/>
<feature type="compositionally biased region" description="Low complexity" evidence="1">
    <location>
        <begin position="540"/>
        <end position="554"/>
    </location>
</feature>
<feature type="region of interest" description="Disordered" evidence="1">
    <location>
        <begin position="486"/>
        <end position="554"/>
    </location>
</feature>
<dbReference type="InterPro" id="IPR045046">
    <property type="entry name" value="Vps9-like"/>
</dbReference>
<sequence>MESTTENRVETIPTTSTEDKIKDIEQDATKDITLQSKEIKRSSSPFEYQKVAQFDPLSNNKDKQSEEIGTNSKEIINEKQENGIKQDQTNEKENTKFEFTRSLETNLLSSQRDGDSSYDSINEKQITASTVESVVRQHKLSRKPSPQQDAQFDFGKFLQQMSNPSAQNIARYVKNFEKEFERKAWTVNEQIRIIHDFLDFIALKMRNCELWRNSSDVEFENAKEGMEKLVMNRLYKLTFSPAIHGSVTTDDRERDEILHQKIQIFRWVKEEHLDIPTAPHNEQFLDFAKKELLKINYFKAPRDKLICILNCCKVIFGLIRHVDGEEGADKFLPILIFVVLSANPEHLVSNVQYISRFRNPEKLQSEAGYYLSSLMGAISFIENMDASSLSITQEDFDKNIEVTMKELERERPKIPENTREISYDNVLHPSRSAQNLRSPILNPAQARALFENGRNFAQRTIQKPLNIVGKIFAEISNEANETLNTRQVNSNLEVNSSSQSSSRSISPQRPPSINEQPVRHRRLSDSDLLQDQGSRERSDSVSSRSSRASNDFSDVQAEVARVSEAEFQASLAKLISMFPDMDSEVCESVLQANEWRMTSSIDQLLEMSNPNIGRSDFYRENSFELNNISDNDNNPRDEEKNELFAVS</sequence>
<evidence type="ECO:0000259" key="2">
    <source>
        <dbReference type="PROSITE" id="PS51140"/>
    </source>
</evidence>
<dbReference type="PROSITE" id="PS51140">
    <property type="entry name" value="CUE"/>
    <property type="match status" value="1"/>
</dbReference>
<feature type="compositionally biased region" description="Polar residues" evidence="1">
    <location>
        <begin position="32"/>
        <end position="46"/>
    </location>
</feature>
<dbReference type="GO" id="GO:0030139">
    <property type="term" value="C:endocytic vesicle"/>
    <property type="evidence" value="ECO:0007669"/>
    <property type="project" value="TreeGrafter"/>
</dbReference>